<name>A0ABN8LSY2_9CNID</name>
<dbReference type="PRINTS" id="PR00683">
    <property type="entry name" value="SPECTRINPH"/>
</dbReference>
<dbReference type="CDD" id="cd00136">
    <property type="entry name" value="PDZ_canonical"/>
    <property type="match status" value="1"/>
</dbReference>
<dbReference type="Pfam" id="PF15410">
    <property type="entry name" value="PH_9"/>
    <property type="match status" value="1"/>
</dbReference>
<dbReference type="SUPFAM" id="SSF50156">
    <property type="entry name" value="PDZ domain-like"/>
    <property type="match status" value="1"/>
</dbReference>
<dbReference type="PANTHER" id="PTHR10663">
    <property type="entry name" value="GUANYL-NUCLEOTIDE EXCHANGE FACTOR"/>
    <property type="match status" value="1"/>
</dbReference>
<dbReference type="PROSITE" id="PS50106">
    <property type="entry name" value="PDZ"/>
    <property type="match status" value="1"/>
</dbReference>
<dbReference type="SMART" id="SM00233">
    <property type="entry name" value="PH"/>
    <property type="match status" value="1"/>
</dbReference>
<dbReference type="InterPro" id="IPR000904">
    <property type="entry name" value="Sec7_dom"/>
</dbReference>
<dbReference type="Pfam" id="PF00595">
    <property type="entry name" value="PDZ"/>
    <property type="match status" value="1"/>
</dbReference>
<evidence type="ECO:0000256" key="2">
    <source>
        <dbReference type="ARBA" id="ARBA00022475"/>
    </source>
</evidence>
<dbReference type="SUPFAM" id="SSF48425">
    <property type="entry name" value="Sec7 domain"/>
    <property type="match status" value="1"/>
</dbReference>
<proteinExistence type="predicted"/>
<evidence type="ECO:0000256" key="4">
    <source>
        <dbReference type="SAM" id="MobiDB-lite"/>
    </source>
</evidence>
<dbReference type="PROSITE" id="PS50190">
    <property type="entry name" value="SEC7"/>
    <property type="match status" value="1"/>
</dbReference>
<feature type="region of interest" description="Disordered" evidence="4">
    <location>
        <begin position="705"/>
        <end position="735"/>
    </location>
</feature>
<feature type="compositionally biased region" description="Polar residues" evidence="4">
    <location>
        <begin position="301"/>
        <end position="310"/>
    </location>
</feature>
<evidence type="ECO:0000256" key="3">
    <source>
        <dbReference type="ARBA" id="ARBA00023136"/>
    </source>
</evidence>
<feature type="domain" description="PH" evidence="5">
    <location>
        <begin position="564"/>
        <end position="673"/>
    </location>
</feature>
<evidence type="ECO:0000259" key="7">
    <source>
        <dbReference type="PROSITE" id="PS50190"/>
    </source>
</evidence>
<dbReference type="InterPro" id="IPR041681">
    <property type="entry name" value="PH_9"/>
</dbReference>
<reference evidence="8 9" key="1">
    <citation type="submission" date="2022-05" db="EMBL/GenBank/DDBJ databases">
        <authorList>
            <consortium name="Genoscope - CEA"/>
            <person name="William W."/>
        </authorList>
    </citation>
    <scope>NUCLEOTIDE SEQUENCE [LARGE SCALE GENOMIC DNA]</scope>
</reference>
<dbReference type="InterPro" id="IPR001849">
    <property type="entry name" value="PH_domain"/>
</dbReference>
<comment type="caution">
    <text evidence="8">The sequence shown here is derived from an EMBL/GenBank/DDBJ whole genome shotgun (WGS) entry which is preliminary data.</text>
</comment>
<evidence type="ECO:0000259" key="6">
    <source>
        <dbReference type="PROSITE" id="PS50106"/>
    </source>
</evidence>
<organism evidence="8 9">
    <name type="scientific">Porites evermanni</name>
    <dbReference type="NCBI Taxonomy" id="104178"/>
    <lineage>
        <taxon>Eukaryota</taxon>
        <taxon>Metazoa</taxon>
        <taxon>Cnidaria</taxon>
        <taxon>Anthozoa</taxon>
        <taxon>Hexacorallia</taxon>
        <taxon>Scleractinia</taxon>
        <taxon>Fungiina</taxon>
        <taxon>Poritidae</taxon>
        <taxon>Porites</taxon>
    </lineage>
</organism>
<sequence length="820" mass="92197">MAHDRYVELERHPLGGFGFSVIGGVDTHLPPMVCALVQNGSAQLSGRVFAGDVILEVNGQPITHFSTNQVVEIIRQTQDNLRIRLRDDPGTRERARPYLRRFAVADPKLAICQARLKRSASAPNHPRGRAYTDQLPRKGSRQKEDRNMHKGSSTSSEDVRAVGRFSLLGVDQGVDGIFARRKDEIVERVITDFPVDNNSSSSRTDKITRPENYKRDSWPDNGGKRSSQESLPKNCVNCGQPVDFSRDLDHNSSAETAEASKYLKCKKCGHIRNYSSGGSSLPGTPYSAHRTLETSPFGLPSQRTAQSSHKVNGNLNHKPAQMHGNSGYYLSKNNKPSKESSSVLNGSLKTDIFLPPDSAGRQFNDLLYETPSALAQRLFNLEGFDRDEVSPELSKNTPYGKLVAVEYLKFFAFGSETITQSLQKFLKAFHLSGETQERERILIPFSKRYQECNNPDYGSEDATHTLVCAILLLNSDLHGENLHKKMTQAQFIENLTGLCDGKDFPKDLLKGIYQEIKSKPLEGFGVKEKTPTPTPSKRSLTPNGSKGSSLGNPFVEIQASDSDKVYKEGLLYRKVTIDSEGRKTSAWKRKWMPFYGTLKGMILFLHKSDEVTTPEQTRNCLGVHHALASRATDYVKKPFVFRFVTSDWREFLFQAKNQNEMNAWIEAINLVAATYSSPPLPAPIGSCKRFQRPVLPFSRSQMPLAKQLEHHEKKSSEAEGQLIESLQSKPTGGSVRELEEWQEKHEFLEYEYKRYTMYVNVLRGSKLESKLRDKPRGPGRSVQSIMLQMKRSSSLGDLDLTTGYKGRNVRESYFMAIYKG</sequence>
<evidence type="ECO:0000313" key="8">
    <source>
        <dbReference type="EMBL" id="CAH3020390.1"/>
    </source>
</evidence>
<dbReference type="InterPro" id="IPR035999">
    <property type="entry name" value="Sec7_dom_sf"/>
</dbReference>
<comment type="subcellular location">
    <subcellularLocation>
        <location evidence="1">Cell membrane</location>
    </subcellularLocation>
</comment>
<dbReference type="PANTHER" id="PTHR10663:SF376">
    <property type="entry name" value="PH AND SEC7 DOMAIN-CONTAINING PROTEIN"/>
    <property type="match status" value="1"/>
</dbReference>
<dbReference type="InterPro" id="IPR023394">
    <property type="entry name" value="Sec7_C_sf"/>
</dbReference>
<protein>
    <submittedName>
        <fullName evidence="8">Uncharacterized protein</fullName>
    </submittedName>
</protein>
<accession>A0ABN8LSY2</accession>
<dbReference type="Proteomes" id="UP001159427">
    <property type="component" value="Unassembled WGS sequence"/>
</dbReference>
<feature type="region of interest" description="Disordered" evidence="4">
    <location>
        <begin position="194"/>
        <end position="235"/>
    </location>
</feature>
<dbReference type="Gene3D" id="2.30.42.10">
    <property type="match status" value="1"/>
</dbReference>
<feature type="compositionally biased region" description="Polar residues" evidence="4">
    <location>
        <begin position="535"/>
        <end position="551"/>
    </location>
</feature>
<keyword evidence="9" id="KW-1185">Reference proteome</keyword>
<keyword evidence="2" id="KW-1003">Cell membrane</keyword>
<dbReference type="Gene3D" id="2.30.29.30">
    <property type="entry name" value="Pleckstrin-homology domain (PH domain)/Phosphotyrosine-binding domain (PTB)"/>
    <property type="match status" value="1"/>
</dbReference>
<dbReference type="InterPro" id="IPR001605">
    <property type="entry name" value="PH_dom-spectrin-type"/>
</dbReference>
<dbReference type="Pfam" id="PF01369">
    <property type="entry name" value="Sec7"/>
    <property type="match status" value="1"/>
</dbReference>
<dbReference type="CDD" id="cd00171">
    <property type="entry name" value="Sec7"/>
    <property type="match status" value="1"/>
</dbReference>
<feature type="region of interest" description="Disordered" evidence="4">
    <location>
        <begin position="274"/>
        <end position="310"/>
    </location>
</feature>
<dbReference type="CDD" id="cd13295">
    <property type="entry name" value="PH_EFA6"/>
    <property type="match status" value="1"/>
</dbReference>
<dbReference type="InterPro" id="IPR011993">
    <property type="entry name" value="PH-like_dom_sf"/>
</dbReference>
<dbReference type="InterPro" id="IPR001478">
    <property type="entry name" value="PDZ"/>
</dbReference>
<evidence type="ECO:0000313" key="9">
    <source>
        <dbReference type="Proteomes" id="UP001159427"/>
    </source>
</evidence>
<feature type="compositionally biased region" description="Basic and acidic residues" evidence="4">
    <location>
        <begin position="203"/>
        <end position="227"/>
    </location>
</feature>
<feature type="domain" description="PDZ" evidence="6">
    <location>
        <begin position="6"/>
        <end position="89"/>
    </location>
</feature>
<feature type="domain" description="SEC7" evidence="7">
    <location>
        <begin position="333"/>
        <end position="519"/>
    </location>
</feature>
<dbReference type="PROSITE" id="PS50003">
    <property type="entry name" value="PH_DOMAIN"/>
    <property type="match status" value="1"/>
</dbReference>
<dbReference type="EMBL" id="CALNXI010000146">
    <property type="protein sequence ID" value="CAH3020390.1"/>
    <property type="molecule type" value="Genomic_DNA"/>
</dbReference>
<keyword evidence="3" id="KW-0472">Membrane</keyword>
<evidence type="ECO:0000256" key="1">
    <source>
        <dbReference type="ARBA" id="ARBA00004236"/>
    </source>
</evidence>
<dbReference type="InterPro" id="IPR036034">
    <property type="entry name" value="PDZ_sf"/>
</dbReference>
<dbReference type="Gene3D" id="1.10.1000.11">
    <property type="entry name" value="Arf Nucleotide-binding Site Opener,domain 2"/>
    <property type="match status" value="1"/>
</dbReference>
<feature type="region of interest" description="Disordered" evidence="4">
    <location>
        <begin position="116"/>
        <end position="158"/>
    </location>
</feature>
<dbReference type="SMART" id="SM00222">
    <property type="entry name" value="Sec7"/>
    <property type="match status" value="1"/>
</dbReference>
<gene>
    <name evidence="8" type="ORF">PEVE_00006952</name>
</gene>
<dbReference type="SMART" id="SM00228">
    <property type="entry name" value="PDZ"/>
    <property type="match status" value="1"/>
</dbReference>
<evidence type="ECO:0000259" key="5">
    <source>
        <dbReference type="PROSITE" id="PS50003"/>
    </source>
</evidence>
<dbReference type="SUPFAM" id="SSF50729">
    <property type="entry name" value="PH domain-like"/>
    <property type="match status" value="1"/>
</dbReference>
<feature type="region of interest" description="Disordered" evidence="4">
    <location>
        <begin position="523"/>
        <end position="553"/>
    </location>
</feature>
<feature type="compositionally biased region" description="Basic and acidic residues" evidence="4">
    <location>
        <begin position="707"/>
        <end position="717"/>
    </location>
</feature>